<evidence type="ECO:0000313" key="2">
    <source>
        <dbReference type="EMBL" id="SKB05439.1"/>
    </source>
</evidence>
<proteinExistence type="predicted"/>
<organism evidence="2 3">
    <name type="scientific">Sporosarcina newyorkensis</name>
    <dbReference type="NCBI Taxonomy" id="759851"/>
    <lineage>
        <taxon>Bacteria</taxon>
        <taxon>Bacillati</taxon>
        <taxon>Bacillota</taxon>
        <taxon>Bacilli</taxon>
        <taxon>Bacillales</taxon>
        <taxon>Caryophanaceae</taxon>
        <taxon>Sporosarcina</taxon>
    </lineage>
</organism>
<keyword evidence="1" id="KW-0472">Membrane</keyword>
<dbReference type="RefSeq" id="WP_009498727.1">
    <property type="nucleotide sequence ID" value="NZ_FUYJ01000009.1"/>
</dbReference>
<evidence type="ECO:0000313" key="3">
    <source>
        <dbReference type="Proteomes" id="UP000190042"/>
    </source>
</evidence>
<keyword evidence="1" id="KW-0812">Transmembrane</keyword>
<name>A0A1T4YUH0_9BACL</name>
<sequence>MSKYEGNVGLFLAGILAAYAVLGLILIVPGLLTAISSNLLLTIAVVIVVIVVVLFALAIILKGLSRLFFHLKF</sequence>
<dbReference type="Proteomes" id="UP000190042">
    <property type="component" value="Unassembled WGS sequence"/>
</dbReference>
<dbReference type="EMBL" id="FUYJ01000009">
    <property type="protein sequence ID" value="SKB05439.1"/>
    <property type="molecule type" value="Genomic_DNA"/>
</dbReference>
<keyword evidence="1" id="KW-1133">Transmembrane helix</keyword>
<gene>
    <name evidence="2" type="ORF">SAMN04244570_3653</name>
</gene>
<feature type="transmembrane region" description="Helical" evidence="1">
    <location>
        <begin position="39"/>
        <end position="61"/>
    </location>
</feature>
<evidence type="ECO:0000256" key="1">
    <source>
        <dbReference type="SAM" id="Phobius"/>
    </source>
</evidence>
<feature type="transmembrane region" description="Helical" evidence="1">
    <location>
        <begin position="7"/>
        <end position="27"/>
    </location>
</feature>
<accession>A0A1T4YUH0</accession>
<dbReference type="AlphaFoldDB" id="A0A1T4YUH0"/>
<keyword evidence="3" id="KW-1185">Reference proteome</keyword>
<reference evidence="3" key="1">
    <citation type="submission" date="2017-02" db="EMBL/GenBank/DDBJ databases">
        <authorList>
            <person name="Varghese N."/>
            <person name="Submissions S."/>
        </authorList>
    </citation>
    <scope>NUCLEOTIDE SEQUENCE [LARGE SCALE GENOMIC DNA]</scope>
    <source>
        <strain evidence="3">DSM 23966</strain>
    </source>
</reference>
<protein>
    <submittedName>
        <fullName evidence="2">Uncharacterized protein</fullName>
    </submittedName>
</protein>